<dbReference type="InterPro" id="IPR054212">
    <property type="entry name" value="DUF6919"/>
</dbReference>
<sequence>MFARLDRRWRDARTLEDLAGLTALWLEGGLRRHPNGYNQPDEETRDLIPALAAANRAGYLTDNSQPGCDEPGYDGARWQQRAAIEGWVADRALLHRLERAARNAGLLVSTDGGPIAVTRRDGRPYTAFGARMSRRQISHAWRGLHPAAVGALADATHLTIVDPEWGPHTRLWDALNAATR</sequence>
<dbReference type="Pfam" id="PF21897">
    <property type="entry name" value="DUF6919"/>
    <property type="match status" value="1"/>
</dbReference>
<keyword evidence="3" id="KW-1185">Reference proteome</keyword>
<accession>A0ABU2L3G5</accession>
<comment type="caution">
    <text evidence="2">The sequence shown here is derived from an EMBL/GenBank/DDBJ whole genome shotgun (WGS) entry which is preliminary data.</text>
</comment>
<feature type="domain" description="DUF6919" evidence="1">
    <location>
        <begin position="6"/>
        <end position="178"/>
    </location>
</feature>
<dbReference type="EMBL" id="JAVREN010000004">
    <property type="protein sequence ID" value="MDT0306106.1"/>
    <property type="molecule type" value="Genomic_DNA"/>
</dbReference>
<organism evidence="2 3">
    <name type="scientific">Streptomyces boetiae</name>
    <dbReference type="NCBI Taxonomy" id="3075541"/>
    <lineage>
        <taxon>Bacteria</taxon>
        <taxon>Bacillati</taxon>
        <taxon>Actinomycetota</taxon>
        <taxon>Actinomycetes</taxon>
        <taxon>Kitasatosporales</taxon>
        <taxon>Streptomycetaceae</taxon>
        <taxon>Streptomyces</taxon>
    </lineage>
</organism>
<name>A0ABU2L3G5_9ACTN</name>
<gene>
    <name evidence="2" type="ORF">RM780_03900</name>
</gene>
<evidence type="ECO:0000313" key="2">
    <source>
        <dbReference type="EMBL" id="MDT0306106.1"/>
    </source>
</evidence>
<evidence type="ECO:0000313" key="3">
    <source>
        <dbReference type="Proteomes" id="UP001183388"/>
    </source>
</evidence>
<evidence type="ECO:0000259" key="1">
    <source>
        <dbReference type="Pfam" id="PF21897"/>
    </source>
</evidence>
<dbReference type="Proteomes" id="UP001183388">
    <property type="component" value="Unassembled WGS sequence"/>
</dbReference>
<dbReference type="RefSeq" id="WP_311629025.1">
    <property type="nucleotide sequence ID" value="NZ_JAVREN010000004.1"/>
</dbReference>
<reference evidence="3" key="1">
    <citation type="submission" date="2023-07" db="EMBL/GenBank/DDBJ databases">
        <title>30 novel species of actinomycetes from the DSMZ collection.</title>
        <authorList>
            <person name="Nouioui I."/>
        </authorList>
    </citation>
    <scope>NUCLEOTIDE SEQUENCE [LARGE SCALE GENOMIC DNA]</scope>
    <source>
        <strain evidence="3">DSM 44917</strain>
    </source>
</reference>
<protein>
    <recommendedName>
        <fullName evidence="1">DUF6919 domain-containing protein</fullName>
    </recommendedName>
</protein>
<proteinExistence type="predicted"/>